<feature type="region of interest" description="Interaction with tRNA" evidence="9">
    <location>
        <begin position="311"/>
        <end position="312"/>
    </location>
</feature>
<dbReference type="GO" id="GO:0005737">
    <property type="term" value="C:cytoplasm"/>
    <property type="evidence" value="ECO:0007669"/>
    <property type="project" value="UniProtKB-SubCell"/>
</dbReference>
<keyword evidence="3 9" id="KW-0819">tRNA processing</keyword>
<evidence type="ECO:0000259" key="11">
    <source>
        <dbReference type="Pfam" id="PF20259"/>
    </source>
</evidence>
<evidence type="ECO:0000256" key="5">
    <source>
        <dbReference type="ARBA" id="ARBA00022840"/>
    </source>
</evidence>
<dbReference type="RefSeq" id="WP_148696186.1">
    <property type="nucleotide sequence ID" value="NZ_CP017834.1"/>
</dbReference>
<evidence type="ECO:0000313" key="12">
    <source>
        <dbReference type="EMBL" id="APJ02481.1"/>
    </source>
</evidence>
<dbReference type="CDD" id="cd01998">
    <property type="entry name" value="MnmA_TRMU-like"/>
    <property type="match status" value="1"/>
</dbReference>
<keyword evidence="6 9" id="KW-0694">RNA-binding</keyword>
<dbReference type="SUPFAM" id="SSF52402">
    <property type="entry name" value="Adenine nucleotide alpha hydrolases-like"/>
    <property type="match status" value="1"/>
</dbReference>
<dbReference type="GO" id="GO:0002143">
    <property type="term" value="P:tRNA wobble position uridine thiolation"/>
    <property type="evidence" value="ECO:0007669"/>
    <property type="project" value="TreeGrafter"/>
</dbReference>
<dbReference type="InterPro" id="IPR014729">
    <property type="entry name" value="Rossmann-like_a/b/a_fold"/>
</dbReference>
<evidence type="ECO:0000256" key="6">
    <source>
        <dbReference type="ARBA" id="ARBA00022884"/>
    </source>
</evidence>
<feature type="binding site" evidence="9">
    <location>
        <begin position="8"/>
        <end position="15"/>
    </location>
    <ligand>
        <name>ATP</name>
        <dbReference type="ChEBI" id="CHEBI:30616"/>
    </ligand>
</feature>
<dbReference type="PANTHER" id="PTHR11933">
    <property type="entry name" value="TRNA 5-METHYLAMINOMETHYL-2-THIOURIDYLATE -METHYLTRANSFERASE"/>
    <property type="match status" value="1"/>
</dbReference>
<dbReference type="InterPro" id="IPR046885">
    <property type="entry name" value="MnmA-like_C"/>
</dbReference>
<feature type="binding site" evidence="9">
    <location>
        <position position="132"/>
    </location>
    <ligand>
        <name>ATP</name>
        <dbReference type="ChEBI" id="CHEBI:30616"/>
    </ligand>
</feature>
<dbReference type="EMBL" id="CP017834">
    <property type="protein sequence ID" value="APJ02481.1"/>
    <property type="molecule type" value="Genomic_DNA"/>
</dbReference>
<dbReference type="Gene3D" id="3.40.50.620">
    <property type="entry name" value="HUPs"/>
    <property type="match status" value="1"/>
</dbReference>
<keyword evidence="1 9" id="KW-0820">tRNA-binding</keyword>
<dbReference type="Pfam" id="PF20259">
    <property type="entry name" value="tRNA_Me_trans_M"/>
    <property type="match status" value="1"/>
</dbReference>
<comment type="function">
    <text evidence="9">Catalyzes the 2-thiolation of uridine at the wobble position (U34) of tRNA, leading to the formation of s(2)U34.</text>
</comment>
<evidence type="ECO:0000259" key="10">
    <source>
        <dbReference type="Pfam" id="PF20258"/>
    </source>
</evidence>
<comment type="subcellular location">
    <subcellularLocation>
        <location evidence="9">Cytoplasm</location>
    </subcellularLocation>
</comment>
<evidence type="ECO:0000256" key="2">
    <source>
        <dbReference type="ARBA" id="ARBA00022679"/>
    </source>
</evidence>
<feature type="binding site" evidence="9">
    <location>
        <position position="34"/>
    </location>
    <ligand>
        <name>ATP</name>
        <dbReference type="ChEBI" id="CHEBI:30616"/>
    </ligand>
</feature>
<dbReference type="OrthoDB" id="5289218at2"/>
<dbReference type="Gene3D" id="2.40.30.10">
    <property type="entry name" value="Translation factors"/>
    <property type="match status" value="1"/>
</dbReference>
<dbReference type="HAMAP" id="MF_00144">
    <property type="entry name" value="tRNA_thiouridyl_MnmA"/>
    <property type="match status" value="1"/>
</dbReference>
<accession>A0A1L4CWZ9</accession>
<dbReference type="NCBIfam" id="TIGR00420">
    <property type="entry name" value="trmU"/>
    <property type="match status" value="1"/>
</dbReference>
<name>A0A1L4CWZ9_9BACT</name>
<feature type="active site" description="Nucleophile" evidence="9">
    <location>
        <position position="108"/>
    </location>
</feature>
<feature type="site" description="Interaction with tRNA" evidence="9">
    <location>
        <position position="133"/>
    </location>
</feature>
<dbReference type="InterPro" id="IPR046884">
    <property type="entry name" value="MnmA-like_central"/>
</dbReference>
<dbReference type="Gene3D" id="2.30.30.280">
    <property type="entry name" value="Adenine nucleotide alpha hydrolases-like domains"/>
    <property type="match status" value="1"/>
</dbReference>
<dbReference type="KEGG" id="saqi:AXG55_00440"/>
<gene>
    <name evidence="9" type="primary">mnmA</name>
    <name evidence="12" type="ORF">AXG55_00440</name>
</gene>
<dbReference type="GO" id="GO:0000049">
    <property type="term" value="F:tRNA binding"/>
    <property type="evidence" value="ECO:0007669"/>
    <property type="project" value="UniProtKB-KW"/>
</dbReference>
<dbReference type="Proteomes" id="UP000184731">
    <property type="component" value="Chromosome"/>
</dbReference>
<dbReference type="FunFam" id="3.40.50.620:FF:000115">
    <property type="entry name" value="tRNA-specific 2-thiouridylase MnmA"/>
    <property type="match status" value="1"/>
</dbReference>
<keyword evidence="7" id="KW-1015">Disulfide bond</keyword>
<dbReference type="Pfam" id="PF03054">
    <property type="entry name" value="tRNA_Me_trans"/>
    <property type="match status" value="1"/>
</dbReference>
<sequence>MKKRVLVAMSGGVDSSVAAALLVEQGYEVIGVTMQLWDYSQNESSCDPNSKFDTCCSLDDVADARLVAHKLGIPFYVFDYQDDFKENVVDYFTDEYLKGRTPNPCVACNTFLKFDHLLDRAQRLGCDFVATGHYAQIHFNEIYGHYKLLKGNDSQKDQSYFLYSLTQERLEKVLFPVGNLSKPEVRVIAEKYGLVNAAKKESMEICFIPNNDYAKFISNRVQDSDLIKGDIRHEEGQLLGVHDGIHQFTVGQRKGLKVSFANPLYVTRIDSETGTVFAGEEKYLYRSGFSFKKFHMVRDFGNDIDFEVKIRYRSAPCQATLEKNGDFVSLRFKTPQKSVTPGQIAVLYCDNEVVGGGFIDKVFL</sequence>
<feature type="domain" description="tRNA-specific 2-thiouridylase MnmA-like central" evidence="11">
    <location>
        <begin position="215"/>
        <end position="279"/>
    </location>
</feature>
<comment type="catalytic activity">
    <reaction evidence="8 9">
        <text>S-sulfanyl-L-cysteinyl-[protein] + uridine(34) in tRNA + AH2 + ATP = 2-thiouridine(34) in tRNA + L-cysteinyl-[protein] + A + AMP + diphosphate + H(+)</text>
        <dbReference type="Rhea" id="RHEA:47032"/>
        <dbReference type="Rhea" id="RHEA-COMP:10131"/>
        <dbReference type="Rhea" id="RHEA-COMP:11726"/>
        <dbReference type="Rhea" id="RHEA-COMP:11727"/>
        <dbReference type="Rhea" id="RHEA-COMP:11728"/>
        <dbReference type="ChEBI" id="CHEBI:13193"/>
        <dbReference type="ChEBI" id="CHEBI:15378"/>
        <dbReference type="ChEBI" id="CHEBI:17499"/>
        <dbReference type="ChEBI" id="CHEBI:29950"/>
        <dbReference type="ChEBI" id="CHEBI:30616"/>
        <dbReference type="ChEBI" id="CHEBI:33019"/>
        <dbReference type="ChEBI" id="CHEBI:61963"/>
        <dbReference type="ChEBI" id="CHEBI:65315"/>
        <dbReference type="ChEBI" id="CHEBI:87170"/>
        <dbReference type="ChEBI" id="CHEBI:456215"/>
        <dbReference type="EC" id="2.8.1.13"/>
    </reaction>
</comment>
<evidence type="ECO:0000256" key="7">
    <source>
        <dbReference type="ARBA" id="ARBA00023157"/>
    </source>
</evidence>
<reference evidence="12 13" key="1">
    <citation type="submission" date="2016-10" db="EMBL/GenBank/DDBJ databases">
        <title>Silvanigrella aquatica sp. nov., isolated from a freshwater lake located in the Black Forest, Germany, description of Silvanigrellaceae fam. nov., Silvanigrellales ord. nov., reclassification of the order Bdellovibrionales in the class Oligoflexia, reclassification of the families Bacteriovoracaceae and Halobacteriovoraceae in the new order Bacteriovoracales ord. nov., and reclassification of the family Pseudobacteriovoracaceae in the order Oligoflexiales.</title>
        <authorList>
            <person name="Hahn M.W."/>
            <person name="Schmidt J."/>
            <person name="Koll U."/>
            <person name="Rohde M."/>
            <person name="Verbag S."/>
            <person name="Pitt A."/>
            <person name="Nakai R."/>
            <person name="Naganuma T."/>
            <person name="Lang E."/>
        </authorList>
    </citation>
    <scope>NUCLEOTIDE SEQUENCE [LARGE SCALE GENOMIC DNA]</scope>
    <source>
        <strain evidence="12 13">MWH-Nonnen-W8red</strain>
    </source>
</reference>
<protein>
    <recommendedName>
        <fullName evidence="9">tRNA-specific 2-thiouridylase MnmA</fullName>
        <ecNumber evidence="9">2.8.1.13</ecNumber>
    </recommendedName>
</protein>
<dbReference type="STRING" id="1915309.AXG55_00440"/>
<evidence type="ECO:0000256" key="1">
    <source>
        <dbReference type="ARBA" id="ARBA00022555"/>
    </source>
</evidence>
<dbReference type="GO" id="GO:0005524">
    <property type="term" value="F:ATP binding"/>
    <property type="evidence" value="ECO:0007669"/>
    <property type="project" value="UniProtKB-KW"/>
</dbReference>
<dbReference type="NCBIfam" id="NF001138">
    <property type="entry name" value="PRK00143.1"/>
    <property type="match status" value="1"/>
</dbReference>
<feature type="active site" description="Cysteine persulfide intermediate" evidence="9">
    <location>
        <position position="206"/>
    </location>
</feature>
<evidence type="ECO:0000256" key="8">
    <source>
        <dbReference type="ARBA" id="ARBA00051542"/>
    </source>
</evidence>
<comment type="caution">
    <text evidence="9">Lacks conserved residue(s) required for the propagation of feature annotation.</text>
</comment>
<keyword evidence="5 9" id="KW-0067">ATP-binding</keyword>
<dbReference type="Pfam" id="PF20258">
    <property type="entry name" value="tRNA_Me_trans_C"/>
    <property type="match status" value="1"/>
</dbReference>
<keyword evidence="13" id="KW-1185">Reference proteome</keyword>
<feature type="site" description="Interaction with tRNA" evidence="9">
    <location>
        <position position="343"/>
    </location>
</feature>
<keyword evidence="4 9" id="KW-0547">Nucleotide-binding</keyword>
<dbReference type="GO" id="GO:0103016">
    <property type="term" value="F:tRNA-uridine 2-sulfurtransferase activity"/>
    <property type="evidence" value="ECO:0007669"/>
    <property type="project" value="UniProtKB-EC"/>
</dbReference>
<dbReference type="PANTHER" id="PTHR11933:SF5">
    <property type="entry name" value="MITOCHONDRIAL TRNA-SPECIFIC 2-THIOURIDYLASE 1"/>
    <property type="match status" value="1"/>
</dbReference>
<keyword evidence="9" id="KW-0963">Cytoplasm</keyword>
<dbReference type="InterPro" id="IPR004506">
    <property type="entry name" value="MnmA-like"/>
</dbReference>
<evidence type="ECO:0000256" key="4">
    <source>
        <dbReference type="ARBA" id="ARBA00022741"/>
    </source>
</evidence>
<keyword evidence="2 9" id="KW-0808">Transferase</keyword>
<feature type="domain" description="tRNA-specific 2-thiouridylase MnmA-like C-terminal" evidence="10">
    <location>
        <begin position="290"/>
        <end position="359"/>
    </location>
</feature>
<proteinExistence type="inferred from homology"/>
<dbReference type="EC" id="2.8.1.13" evidence="9"/>
<evidence type="ECO:0000256" key="9">
    <source>
        <dbReference type="HAMAP-Rule" id="MF_00144"/>
    </source>
</evidence>
<comment type="similarity">
    <text evidence="9">Belongs to the MnmA/TRMU family.</text>
</comment>
<evidence type="ECO:0000256" key="3">
    <source>
        <dbReference type="ARBA" id="ARBA00022694"/>
    </source>
</evidence>
<dbReference type="AlphaFoldDB" id="A0A1L4CWZ9"/>
<feature type="region of interest" description="Interaction with tRNA" evidence="9">
    <location>
        <begin position="156"/>
        <end position="158"/>
    </location>
</feature>
<evidence type="ECO:0000313" key="13">
    <source>
        <dbReference type="Proteomes" id="UP000184731"/>
    </source>
</evidence>
<dbReference type="InterPro" id="IPR023382">
    <property type="entry name" value="MnmA-like_central_sf"/>
</dbReference>
<organism evidence="12 13">
    <name type="scientific">Silvanigrella aquatica</name>
    <dbReference type="NCBI Taxonomy" id="1915309"/>
    <lineage>
        <taxon>Bacteria</taxon>
        <taxon>Pseudomonadati</taxon>
        <taxon>Bdellovibrionota</taxon>
        <taxon>Oligoflexia</taxon>
        <taxon>Silvanigrellales</taxon>
        <taxon>Silvanigrellaceae</taxon>
        <taxon>Silvanigrella</taxon>
    </lineage>
</organism>